<dbReference type="InterPro" id="IPR037165">
    <property type="entry name" value="AldOxase/xan_DH_Mopterin-bd_sf"/>
</dbReference>
<gene>
    <name evidence="2" type="ORF">EO081_08605</name>
</gene>
<dbReference type="InterPro" id="IPR000674">
    <property type="entry name" value="Ald_Oxase/Xan_DH_a/b"/>
</dbReference>
<dbReference type="Gene3D" id="3.30.365.10">
    <property type="entry name" value="Aldehyde oxidase/xanthine dehydrogenase, molybdopterin binding domain"/>
    <property type="match status" value="3"/>
</dbReference>
<dbReference type="PANTHER" id="PTHR47495">
    <property type="entry name" value="ALDEHYDE DEHYDROGENASE"/>
    <property type="match status" value="1"/>
</dbReference>
<dbReference type="Proteomes" id="UP000292347">
    <property type="component" value="Unassembled WGS sequence"/>
</dbReference>
<evidence type="ECO:0000313" key="2">
    <source>
        <dbReference type="EMBL" id="RXZ31312.1"/>
    </source>
</evidence>
<dbReference type="PIRSF" id="PIRSF036389">
    <property type="entry name" value="IOR_B"/>
    <property type="match status" value="1"/>
</dbReference>
<dbReference type="PANTHER" id="PTHR47495:SF2">
    <property type="entry name" value="ALDEHYDE DEHYDROGENASE"/>
    <property type="match status" value="1"/>
</dbReference>
<dbReference type="OrthoDB" id="9767994at2"/>
<dbReference type="InterPro" id="IPR012368">
    <property type="entry name" value="OxRdtase_Mopterin-bd_su_IorB"/>
</dbReference>
<proteinExistence type="predicted"/>
<dbReference type="RefSeq" id="WP_129341566.1">
    <property type="nucleotide sequence ID" value="NZ_JACIDD010000002.1"/>
</dbReference>
<comment type="caution">
    <text evidence="2">The sequence shown here is derived from an EMBL/GenBank/DDBJ whole genome shotgun (WGS) entry which is preliminary data.</text>
</comment>
<dbReference type="GO" id="GO:0016491">
    <property type="term" value="F:oxidoreductase activity"/>
    <property type="evidence" value="ECO:0007669"/>
    <property type="project" value="InterPro"/>
</dbReference>
<evidence type="ECO:0000259" key="1">
    <source>
        <dbReference type="SMART" id="SM01008"/>
    </source>
</evidence>
<reference evidence="2 3" key="1">
    <citation type="submission" date="2019-01" db="EMBL/GenBank/DDBJ databases">
        <title>Sphingomonas mucosissima sp. nov. and Sphingomonas desiccabilis sp. nov., from biological soil crusts in the Colorado Plateau, USA.</title>
        <authorList>
            <person name="Zhu D."/>
        </authorList>
    </citation>
    <scope>NUCLEOTIDE SEQUENCE [LARGE SCALE GENOMIC DNA]</scope>
    <source>
        <strain evidence="2 3">CP1D</strain>
    </source>
</reference>
<dbReference type="SMART" id="SM01008">
    <property type="entry name" value="Ald_Xan_dh_C"/>
    <property type="match status" value="1"/>
</dbReference>
<dbReference type="Pfam" id="PF20256">
    <property type="entry name" value="MoCoBD_2"/>
    <property type="match status" value="2"/>
</dbReference>
<dbReference type="EMBL" id="SDPT01000002">
    <property type="protein sequence ID" value="RXZ31312.1"/>
    <property type="molecule type" value="Genomic_DNA"/>
</dbReference>
<dbReference type="InterPro" id="IPR046867">
    <property type="entry name" value="AldOxase/xan_DH_MoCoBD2"/>
</dbReference>
<accession>A0A4Q2IP57</accession>
<dbReference type="InterPro" id="IPR008274">
    <property type="entry name" value="AldOxase/xan_DH_MoCoBD1"/>
</dbReference>
<dbReference type="Gene3D" id="3.90.1170.50">
    <property type="entry name" value="Aldehyde oxidase/xanthine dehydrogenase, a/b hammerhead"/>
    <property type="match status" value="1"/>
</dbReference>
<sequence>MHGPIGRPAYGVLEPEDLSVASRRRFLKAGTFMFGFAVLARAGKAAAQSQGEEPSLRAITPGGPESGAAFDGFAPGGFIRIPSQGKITFIIPSTEMGQGIYTGEAMLLAEELEVTLDQVEVVPAPPNELLYSQPILKSQATGGSTSTRGAWGPLRQAGAAARTMLIAAAAQRWNVATDTCFADQGRVYCRANGQSLPYGALVQAVRAQPVPRNVPLKQPGQFKLIGRSLQRVDTPSKVNGTAVFGIDVKVPDMKVAVMEICPAQGGRLRSMEDRGARTVPGVVDVLRIDNAVAVVADHFWAAKKGLEQLELRWDFAGHEKVSSERILADLKHASENGKPILGRVLGDADKAMDDADSRVEAVYELPFLAHATMEPMNTTVHVRPDGCDIWVGTQAPTAVQGAAAKVLGIPPERVMVHNHLIGGGFGRRLVAESVTQAVQFARQVPYPLKVVQTREQDIRHDLFRPAYYDRIAAGLGPDGLVKVMTDRITGGSVLGSYLPTGLPDGTLDSDAVEGADRTPYSIPNVRVDWIRRDPPIKVNWWRGVGPAHNVHVVESFIDECAHSVGRDPVEYRLAMLKDNPRSYRVLEMAARRSGWGKPLPPRTGRGVSLHDSFGSHLALVCEAHVTPAGEVRLRRLVAVIDCGQTVNPNSVQAQIEGGVLFGISAALYNAITIQEGQVEQSNFNDYRQLRINETPPIEVHIVQSTDDPGGVGEAGTVSAAPALANAIFAATGVRLRRLPIDRAALMEKGAGKRVIAPPAVALGLGAAALAWGSDTGGAA</sequence>
<protein>
    <submittedName>
        <fullName evidence="2">Xanthine dehydrogenase family protein molybdopterin-binding subunit</fullName>
    </submittedName>
</protein>
<keyword evidence="3" id="KW-1185">Reference proteome</keyword>
<dbReference type="InterPro" id="IPR052516">
    <property type="entry name" value="N-heterocyclic_Hydroxylase"/>
</dbReference>
<organism evidence="2 3">
    <name type="scientific">Sphingomonas desiccabilis</name>
    <dbReference type="NCBI Taxonomy" id="429134"/>
    <lineage>
        <taxon>Bacteria</taxon>
        <taxon>Pseudomonadati</taxon>
        <taxon>Pseudomonadota</taxon>
        <taxon>Alphaproteobacteria</taxon>
        <taxon>Sphingomonadales</taxon>
        <taxon>Sphingomonadaceae</taxon>
        <taxon>Sphingomonas</taxon>
    </lineage>
</organism>
<dbReference type="Pfam" id="PF02738">
    <property type="entry name" value="MoCoBD_1"/>
    <property type="match status" value="1"/>
</dbReference>
<feature type="domain" description="Aldehyde oxidase/xanthine dehydrogenase a/b hammerhead" evidence="1">
    <location>
        <begin position="239"/>
        <end position="317"/>
    </location>
</feature>
<name>A0A4Q2IP57_9SPHN</name>
<dbReference type="AlphaFoldDB" id="A0A4Q2IP57"/>
<evidence type="ECO:0000313" key="3">
    <source>
        <dbReference type="Proteomes" id="UP000292347"/>
    </source>
</evidence>
<dbReference type="SUPFAM" id="SSF56003">
    <property type="entry name" value="Molybdenum cofactor-binding domain"/>
    <property type="match status" value="2"/>
</dbReference>